<protein>
    <recommendedName>
        <fullName evidence="9">CRISPR-associated endoribonuclease Cas2</fullName>
        <ecNumber evidence="9">3.1.-.-</ecNumber>
    </recommendedName>
</protein>
<accession>A0A832LWI0</accession>
<evidence type="ECO:0000256" key="9">
    <source>
        <dbReference type="HAMAP-Rule" id="MF_01471"/>
    </source>
</evidence>
<gene>
    <name evidence="9 10" type="primary">cas2</name>
    <name evidence="10" type="ORF">ENT73_05040</name>
</gene>
<evidence type="ECO:0000313" key="10">
    <source>
        <dbReference type="EMBL" id="HGV55434.1"/>
    </source>
</evidence>
<proteinExistence type="inferred from homology"/>
<reference evidence="10" key="1">
    <citation type="journal article" date="2020" name="mSystems">
        <title>Genome- and Community-Level Interaction Insights into Carbon Utilization and Element Cycling Functions of Hydrothermarchaeota in Hydrothermal Sediment.</title>
        <authorList>
            <person name="Zhou Z."/>
            <person name="Liu Y."/>
            <person name="Xu W."/>
            <person name="Pan J."/>
            <person name="Luo Z.H."/>
            <person name="Li M."/>
        </authorList>
    </citation>
    <scope>NUCLEOTIDE SEQUENCE [LARGE SCALE GENOMIC DNA]</scope>
    <source>
        <strain evidence="10">SpSt-605</strain>
    </source>
</reference>
<comment type="cofactor">
    <cofactor evidence="1 9">
        <name>Mg(2+)</name>
        <dbReference type="ChEBI" id="CHEBI:18420"/>
    </cofactor>
</comment>
<evidence type="ECO:0000256" key="1">
    <source>
        <dbReference type="ARBA" id="ARBA00001946"/>
    </source>
</evidence>
<keyword evidence="4 9" id="KW-0479">Metal-binding</keyword>
<comment type="similarity">
    <text evidence="2 9">Belongs to the CRISPR-associated endoribonuclease Cas2 protein family.</text>
</comment>
<comment type="caution">
    <text evidence="10">The sequence shown here is derived from an EMBL/GenBank/DDBJ whole genome shotgun (WGS) entry which is preliminary data.</text>
</comment>
<dbReference type="SUPFAM" id="SSF143430">
    <property type="entry name" value="TTP0101/SSO1404-like"/>
    <property type="match status" value="1"/>
</dbReference>
<dbReference type="NCBIfam" id="TIGR01573">
    <property type="entry name" value="cas2"/>
    <property type="match status" value="1"/>
</dbReference>
<comment type="function">
    <text evidence="9">CRISPR (clustered regularly interspaced short palindromic repeat), is an adaptive immune system that provides protection against mobile genetic elements (viruses, transposable elements and conjugative plasmids). CRISPR clusters contain sequences complementary to antecedent mobile elements and target invading nucleic acids. CRISPR clusters are transcribed and processed into CRISPR RNA (crRNA). Functions as a ssRNA-specific endoribonuclease. Involved in the integration of spacer DNA into the CRISPR cassette.</text>
</comment>
<keyword evidence="8 9" id="KW-0051">Antiviral defense</keyword>
<name>A0A832LWI0_9BACT</name>
<keyword evidence="6 9" id="KW-0378">Hydrolase</keyword>
<dbReference type="GO" id="GO:0043571">
    <property type="term" value="P:maintenance of CRISPR repeat elements"/>
    <property type="evidence" value="ECO:0007669"/>
    <property type="project" value="UniProtKB-UniRule"/>
</dbReference>
<dbReference type="HAMAP" id="MF_01471">
    <property type="entry name" value="Cas2"/>
    <property type="match status" value="1"/>
</dbReference>
<keyword evidence="3 9" id="KW-0540">Nuclease</keyword>
<evidence type="ECO:0000256" key="5">
    <source>
        <dbReference type="ARBA" id="ARBA00022759"/>
    </source>
</evidence>
<dbReference type="CDD" id="cd09725">
    <property type="entry name" value="Cas2_I_II_III"/>
    <property type="match status" value="1"/>
</dbReference>
<evidence type="ECO:0000256" key="2">
    <source>
        <dbReference type="ARBA" id="ARBA00009959"/>
    </source>
</evidence>
<evidence type="ECO:0000256" key="3">
    <source>
        <dbReference type="ARBA" id="ARBA00022722"/>
    </source>
</evidence>
<evidence type="ECO:0000256" key="7">
    <source>
        <dbReference type="ARBA" id="ARBA00022842"/>
    </source>
</evidence>
<dbReference type="GO" id="GO:0004521">
    <property type="term" value="F:RNA endonuclease activity"/>
    <property type="evidence" value="ECO:0007669"/>
    <property type="project" value="InterPro"/>
</dbReference>
<evidence type="ECO:0000256" key="6">
    <source>
        <dbReference type="ARBA" id="ARBA00022801"/>
    </source>
</evidence>
<keyword evidence="7 9" id="KW-0460">Magnesium</keyword>
<dbReference type="Pfam" id="PF09827">
    <property type="entry name" value="CRISPR_Cas2"/>
    <property type="match status" value="1"/>
</dbReference>
<dbReference type="InterPro" id="IPR021127">
    <property type="entry name" value="CRISPR_associated_Cas2"/>
</dbReference>
<dbReference type="PANTHER" id="PTHR34405:SF3">
    <property type="entry name" value="CRISPR-ASSOCIATED ENDORIBONUCLEASE CAS2 3"/>
    <property type="match status" value="1"/>
</dbReference>
<keyword evidence="5 9" id="KW-0255">Endonuclease</keyword>
<organism evidence="10">
    <name type="scientific">Caldimicrobium thiodismutans</name>
    <dbReference type="NCBI Taxonomy" id="1653476"/>
    <lineage>
        <taxon>Bacteria</taxon>
        <taxon>Pseudomonadati</taxon>
        <taxon>Thermodesulfobacteriota</taxon>
        <taxon>Thermodesulfobacteria</taxon>
        <taxon>Thermodesulfobacteriales</taxon>
        <taxon>Thermodesulfobacteriaceae</taxon>
        <taxon>Caldimicrobium</taxon>
    </lineage>
</organism>
<evidence type="ECO:0000256" key="8">
    <source>
        <dbReference type="ARBA" id="ARBA00023118"/>
    </source>
</evidence>
<dbReference type="Gene3D" id="3.30.70.240">
    <property type="match status" value="1"/>
</dbReference>
<comment type="subunit">
    <text evidence="9">Homodimer, forms a heterotetramer with a Cas1 homodimer.</text>
</comment>
<dbReference type="GO" id="GO:0046872">
    <property type="term" value="F:metal ion binding"/>
    <property type="evidence" value="ECO:0007669"/>
    <property type="project" value="UniProtKB-UniRule"/>
</dbReference>
<dbReference type="GO" id="GO:0051607">
    <property type="term" value="P:defense response to virus"/>
    <property type="evidence" value="ECO:0007669"/>
    <property type="project" value="UniProtKB-UniRule"/>
</dbReference>
<sequence length="86" mass="10455">MDYLVVYDISNYKTRLKISRMLQKYGYRILYSAFYLIDIDYKVIKSLYNEIANLIDKSSDRVFFYPVDPPEVFKGYPLEPWKIFIF</sequence>
<dbReference type="EC" id="3.1.-.-" evidence="9"/>
<dbReference type="PANTHER" id="PTHR34405">
    <property type="entry name" value="CRISPR-ASSOCIATED ENDORIBONUCLEASE CAS2"/>
    <property type="match status" value="1"/>
</dbReference>
<dbReference type="InterPro" id="IPR019199">
    <property type="entry name" value="Virulence_VapD/CRISPR_Cas2"/>
</dbReference>
<feature type="binding site" evidence="9">
    <location>
        <position position="8"/>
    </location>
    <ligand>
        <name>Mg(2+)</name>
        <dbReference type="ChEBI" id="CHEBI:18420"/>
        <note>catalytic</note>
    </ligand>
</feature>
<dbReference type="GO" id="GO:0016787">
    <property type="term" value="F:hydrolase activity"/>
    <property type="evidence" value="ECO:0007669"/>
    <property type="project" value="UniProtKB-KW"/>
</dbReference>
<evidence type="ECO:0000256" key="4">
    <source>
        <dbReference type="ARBA" id="ARBA00022723"/>
    </source>
</evidence>
<dbReference type="AlphaFoldDB" id="A0A832LWI0"/>
<dbReference type="EMBL" id="DSZU01000087">
    <property type="protein sequence ID" value="HGV55434.1"/>
    <property type="molecule type" value="Genomic_DNA"/>
</dbReference>